<keyword evidence="6 8" id="KW-1133">Transmembrane helix</keyword>
<organism evidence="9 10">
    <name type="scientific">Candidatus Accumulibacter appositus</name>
    <dbReference type="NCBI Taxonomy" id="1454003"/>
    <lineage>
        <taxon>Bacteria</taxon>
        <taxon>Pseudomonadati</taxon>
        <taxon>Pseudomonadota</taxon>
        <taxon>Betaproteobacteria</taxon>
        <taxon>Candidatus Accumulibacter</taxon>
    </lineage>
</organism>
<dbReference type="PANTHER" id="PTHR34979:SF1">
    <property type="entry name" value="INNER MEMBRANE PROTEIN YGAZ"/>
    <property type="match status" value="1"/>
</dbReference>
<sequence length="233" mass="24711">MPQDASARAEFIVGVRAFAPLSMSIIPFGVVCGAAASTAGMTPLQASAMSWVIFAGSAQIAATQLFASGAPLLVILATAAIVNLRFLMYATSLATRFRNQNRRWQALIAYLLTDQAFGLTVVHHSQHPERQADLRWFYLGVAGATWLSWQLATIAGILLGSLVPASWSLDFIVPLTFIAMVVPLLDDRAMRLAAASGALASVLLVLPLKLNLIGAALIGVAVGVAAERLWVRA</sequence>
<comment type="similarity">
    <text evidence="2">Belongs to the AzlC family.</text>
</comment>
<evidence type="ECO:0000256" key="4">
    <source>
        <dbReference type="ARBA" id="ARBA00022475"/>
    </source>
</evidence>
<evidence type="ECO:0000256" key="1">
    <source>
        <dbReference type="ARBA" id="ARBA00004651"/>
    </source>
</evidence>
<evidence type="ECO:0000256" key="7">
    <source>
        <dbReference type="ARBA" id="ARBA00023136"/>
    </source>
</evidence>
<keyword evidence="3" id="KW-0813">Transport</keyword>
<dbReference type="STRING" id="1454003.AW10_01060"/>
<comment type="subcellular location">
    <subcellularLocation>
        <location evidence="1">Cell membrane</location>
        <topology evidence="1">Multi-pass membrane protein</topology>
    </subcellularLocation>
</comment>
<proteinExistence type="inferred from homology"/>
<keyword evidence="5 8" id="KW-0812">Transmembrane</keyword>
<evidence type="ECO:0000313" key="10">
    <source>
        <dbReference type="Proteomes" id="UP000021816"/>
    </source>
</evidence>
<evidence type="ECO:0000256" key="5">
    <source>
        <dbReference type="ARBA" id="ARBA00022692"/>
    </source>
</evidence>
<evidence type="ECO:0000256" key="6">
    <source>
        <dbReference type="ARBA" id="ARBA00022989"/>
    </source>
</evidence>
<keyword evidence="4" id="KW-1003">Cell membrane</keyword>
<dbReference type="PATRIC" id="fig|1454003.3.peg.1098"/>
<protein>
    <submittedName>
        <fullName evidence="9">Inner membrane protein YgaZ</fullName>
    </submittedName>
</protein>
<evidence type="ECO:0000313" key="9">
    <source>
        <dbReference type="EMBL" id="EXI81523.1"/>
    </source>
</evidence>
<dbReference type="AlphaFoldDB" id="A0A011NFT6"/>
<evidence type="ECO:0000256" key="2">
    <source>
        <dbReference type="ARBA" id="ARBA00010735"/>
    </source>
</evidence>
<dbReference type="GO" id="GO:0005886">
    <property type="term" value="C:plasma membrane"/>
    <property type="evidence" value="ECO:0007669"/>
    <property type="project" value="UniProtKB-SubCell"/>
</dbReference>
<dbReference type="GO" id="GO:1903785">
    <property type="term" value="P:L-valine transmembrane transport"/>
    <property type="evidence" value="ECO:0007669"/>
    <property type="project" value="TreeGrafter"/>
</dbReference>
<dbReference type="PANTHER" id="PTHR34979">
    <property type="entry name" value="INNER MEMBRANE PROTEIN YGAZ"/>
    <property type="match status" value="1"/>
</dbReference>
<dbReference type="Pfam" id="PF03591">
    <property type="entry name" value="AzlC"/>
    <property type="match status" value="1"/>
</dbReference>
<gene>
    <name evidence="9" type="primary">ygaZ_1</name>
    <name evidence="9" type="ORF">AW10_01060</name>
</gene>
<feature type="transmembrane region" description="Helical" evidence="8">
    <location>
        <begin position="165"/>
        <end position="182"/>
    </location>
</feature>
<name>A0A011NFT6_9PROT</name>
<comment type="caution">
    <text evidence="9">The sequence shown here is derived from an EMBL/GenBank/DDBJ whole genome shotgun (WGS) entry which is preliminary data.</text>
</comment>
<dbReference type="InterPro" id="IPR011606">
    <property type="entry name" value="Brnchd-chn_aa_trnsp_permease"/>
</dbReference>
<accession>A0A011NFT6</accession>
<dbReference type="Proteomes" id="UP000021816">
    <property type="component" value="Unassembled WGS sequence"/>
</dbReference>
<evidence type="ECO:0000256" key="3">
    <source>
        <dbReference type="ARBA" id="ARBA00022448"/>
    </source>
</evidence>
<feature type="transmembrane region" description="Helical" evidence="8">
    <location>
        <begin position="136"/>
        <end position="159"/>
    </location>
</feature>
<feature type="transmembrane region" description="Helical" evidence="8">
    <location>
        <begin position="17"/>
        <end position="36"/>
    </location>
</feature>
<feature type="transmembrane region" description="Helical" evidence="8">
    <location>
        <begin position="73"/>
        <end position="94"/>
    </location>
</feature>
<dbReference type="EMBL" id="JEMX01000021">
    <property type="protein sequence ID" value="EXI81523.1"/>
    <property type="molecule type" value="Genomic_DNA"/>
</dbReference>
<keyword evidence="7 8" id="KW-0472">Membrane</keyword>
<evidence type="ECO:0000256" key="8">
    <source>
        <dbReference type="SAM" id="Phobius"/>
    </source>
</evidence>
<reference evidence="9 10" key="1">
    <citation type="submission" date="2014-02" db="EMBL/GenBank/DDBJ databases">
        <title>Expanding our view of genomic diversity in Candidatus Accumulibacter clades.</title>
        <authorList>
            <person name="Skennerton C.T."/>
            <person name="Barr J.J."/>
            <person name="Slater F.R."/>
            <person name="Bond P.L."/>
            <person name="Tyson G.W."/>
        </authorList>
    </citation>
    <scope>NUCLEOTIDE SEQUENCE [LARGE SCALE GENOMIC DNA]</scope>
    <source>
        <strain evidence="10">BA-92</strain>
    </source>
</reference>